<dbReference type="Gene3D" id="2.60.40.2300">
    <property type="entry name" value="Neutral/alkaline non-lysosomal ceramidase, C-terminal domain"/>
    <property type="match status" value="1"/>
</dbReference>
<dbReference type="EMBL" id="JACSQR010000001">
    <property type="protein sequence ID" value="MBD7946493.1"/>
    <property type="molecule type" value="Genomic_DNA"/>
</dbReference>
<dbReference type="InterPro" id="IPR006823">
    <property type="entry name" value="Ceramidase_alk"/>
</dbReference>
<dbReference type="EC" id="3.5.1.23" evidence="3"/>
<dbReference type="PANTHER" id="PTHR12670:SF1">
    <property type="entry name" value="NEUTRAL CERAMIDASE"/>
    <property type="match status" value="1"/>
</dbReference>
<comment type="similarity">
    <text evidence="1 3">Belongs to the neutral ceramidase family.</text>
</comment>
<keyword evidence="3" id="KW-0746">Sphingolipid metabolism</keyword>
<organism evidence="6 7">
    <name type="scientific">Psychrobacter communis</name>
    <dbReference type="NCBI Taxonomy" id="2762238"/>
    <lineage>
        <taxon>Bacteria</taxon>
        <taxon>Pseudomonadati</taxon>
        <taxon>Pseudomonadota</taxon>
        <taxon>Gammaproteobacteria</taxon>
        <taxon>Moraxellales</taxon>
        <taxon>Moraxellaceae</taxon>
        <taxon>Psychrobacter</taxon>
    </lineage>
</organism>
<feature type="domain" description="Neutral/alkaline non-lysosomal ceramidase C-terminal" evidence="5">
    <location>
        <begin position="573"/>
        <end position="732"/>
    </location>
</feature>
<comment type="caution">
    <text evidence="6">The sequence shown here is derived from an EMBL/GenBank/DDBJ whole genome shotgun (WGS) entry which is preliminary data.</text>
</comment>
<keyword evidence="2 3" id="KW-0378">Hydrolase</keyword>
<evidence type="ECO:0000313" key="7">
    <source>
        <dbReference type="Proteomes" id="UP000606724"/>
    </source>
</evidence>
<feature type="domain" description="Neutral/alkaline non-lysosomal ceramidase N-terminal" evidence="4">
    <location>
        <begin position="75"/>
        <end position="571"/>
    </location>
</feature>
<evidence type="ECO:0000259" key="4">
    <source>
        <dbReference type="Pfam" id="PF04734"/>
    </source>
</evidence>
<accession>A0ABR8RFC5</accession>
<evidence type="ECO:0000256" key="3">
    <source>
        <dbReference type="RuleBase" id="RU366019"/>
    </source>
</evidence>
<evidence type="ECO:0000259" key="5">
    <source>
        <dbReference type="Pfam" id="PF17048"/>
    </source>
</evidence>
<comment type="catalytic activity">
    <reaction evidence="3">
        <text>an N-acylsphing-4-enine + H2O = sphing-4-enine + a fatty acid</text>
        <dbReference type="Rhea" id="RHEA:20856"/>
        <dbReference type="ChEBI" id="CHEBI:15377"/>
        <dbReference type="ChEBI" id="CHEBI:28868"/>
        <dbReference type="ChEBI" id="CHEBI:52639"/>
        <dbReference type="ChEBI" id="CHEBI:57756"/>
        <dbReference type="EC" id="3.5.1.23"/>
    </reaction>
</comment>
<dbReference type="Proteomes" id="UP000606724">
    <property type="component" value="Unassembled WGS sequence"/>
</dbReference>
<reference evidence="6 7" key="1">
    <citation type="submission" date="2020-08" db="EMBL/GenBank/DDBJ databases">
        <title>A Genomic Blueprint of the Chicken Gut Microbiome.</title>
        <authorList>
            <person name="Gilroy R."/>
            <person name="Ravi A."/>
            <person name="Getino M."/>
            <person name="Pursley I."/>
            <person name="Horton D.L."/>
            <person name="Alikhan N.-F."/>
            <person name="Baker D."/>
            <person name="Gharbi K."/>
            <person name="Hall N."/>
            <person name="Watson M."/>
            <person name="Adriaenssens E.M."/>
            <person name="Foster-Nyarko E."/>
            <person name="Jarju S."/>
            <person name="Secka A."/>
            <person name="Antonio M."/>
            <person name="Oren A."/>
            <person name="Chaudhuri R."/>
            <person name="La Ragione R.M."/>
            <person name="Hildebrand F."/>
            <person name="Pallen M.J."/>
        </authorList>
    </citation>
    <scope>NUCLEOTIDE SEQUENCE [LARGE SCALE GENOMIC DNA]</scope>
    <source>
        <strain evidence="6 7">Sa4CVA2</strain>
    </source>
</reference>
<name>A0ABR8RFC5_9GAMM</name>
<evidence type="ECO:0000313" key="6">
    <source>
        <dbReference type="EMBL" id="MBD7946493.1"/>
    </source>
</evidence>
<dbReference type="InterPro" id="IPR031329">
    <property type="entry name" value="NEUT/ALK_ceramidase_N"/>
</dbReference>
<protein>
    <recommendedName>
        <fullName evidence="3">Neutral ceramidase</fullName>
        <ecNumber evidence="3">3.5.1.23</ecNumber>
    </recommendedName>
</protein>
<proteinExistence type="inferred from homology"/>
<evidence type="ECO:0000256" key="1">
    <source>
        <dbReference type="ARBA" id="ARBA00009835"/>
    </source>
</evidence>
<dbReference type="InterPro" id="IPR038445">
    <property type="entry name" value="NCDase_C_sf"/>
</dbReference>
<keyword evidence="3" id="KW-0443">Lipid metabolism</keyword>
<sequence>MLLISICTTVLSLTACETDSTESASTQSASVQSAAALSDSRPTISENATDAADSSVTFNHSASAMSMRAMPTSQYLVGSGKADITGAAAETGMFGYAAGQVVQGINDRLYSHAFIIGEADKNAGKRVVYVSADMGAMFTAVKLEVIKRLKADYSDLYNDDNVMLTATHTHVGNAGYSHQQLYQIASTDDTLAGYSSQDFNAIVNGIVTSIKRAHANLTPGTLSLAQGELKGATVNRSEFAYNNNNDAKDFDSNVNETMTQLRLDAADGTPVGLINWFALHPTSFSNKFMHLSADNKGFAQRGAEKIFGGESDKPFVAAFANADEGDVLAIGGNANSKPGFQGSNNEWENVRRDGQMQLDKAVELWHQGVPVTGPVDVRARWIDLKGYQVDGKFTNGAGNKVLCMPARGYSFAAGGENGPSNIPGMYEGMTRENFRINDDINKVDQSFLGSLTRGAFGIVSTVSQDDCQAEKQVLLPTGSWGWINTQQPVQLMRIGNIALVAIPAEPTTMVGRRMRAAVLAQLQDSGVDTVIINGLANNYSGYLTTREEFATQHYEGASTEYGPYQTAAYIQEYTQLAAALRDGIEVYDRTTPPDRSGKSFNERPGVVFDDKPLKQTWGQTLTQPKASYQKGDIATAVFRGAHPKNNLRTEDSFLKVQRLDNGKWVDYLSDSDFDTTYTWQREGAAYSKAIIDWRIAKDTPAGTYRLTHQGDWKNGWTHKIKPYSGVSNSFSVQ</sequence>
<dbReference type="Pfam" id="PF04734">
    <property type="entry name" value="Ceramidase_alk"/>
    <property type="match status" value="1"/>
</dbReference>
<dbReference type="PANTHER" id="PTHR12670">
    <property type="entry name" value="CERAMIDASE"/>
    <property type="match status" value="1"/>
</dbReference>
<dbReference type="Pfam" id="PF17048">
    <property type="entry name" value="Ceramidse_alk_C"/>
    <property type="match status" value="1"/>
</dbReference>
<keyword evidence="7" id="KW-1185">Reference proteome</keyword>
<gene>
    <name evidence="6" type="ORF">H9653_00340</name>
</gene>
<evidence type="ECO:0000256" key="2">
    <source>
        <dbReference type="ARBA" id="ARBA00022801"/>
    </source>
</evidence>
<dbReference type="InterPro" id="IPR031331">
    <property type="entry name" value="NEUT/ALK_ceramidase_C"/>
</dbReference>